<dbReference type="VEuPathDB" id="TriTrypDB:TvY486_1007620"/>
<feature type="domain" description="Protein kinase" evidence="9">
    <location>
        <begin position="14"/>
        <end position="299"/>
    </location>
</feature>
<evidence type="ECO:0000313" key="10">
    <source>
        <dbReference type="EMBL" id="CCC51716.1"/>
    </source>
</evidence>
<dbReference type="EMBL" id="HE573026">
    <property type="protein sequence ID" value="CCC51716.1"/>
    <property type="molecule type" value="Genomic_DNA"/>
</dbReference>
<evidence type="ECO:0000256" key="7">
    <source>
        <dbReference type="RuleBase" id="RU000304"/>
    </source>
</evidence>
<dbReference type="PROSITE" id="PS00108">
    <property type="entry name" value="PROTEIN_KINASE_ST"/>
    <property type="match status" value="1"/>
</dbReference>
<dbReference type="AlphaFoldDB" id="G0U759"/>
<accession>G0U759</accession>
<dbReference type="PROSITE" id="PS50011">
    <property type="entry name" value="PROTEIN_KINASE_DOM"/>
    <property type="match status" value="1"/>
</dbReference>
<reference evidence="10" key="1">
    <citation type="journal article" date="2012" name="Proc. Natl. Acad. Sci. U.S.A.">
        <title>Antigenic diversity is generated by distinct evolutionary mechanisms in African trypanosome species.</title>
        <authorList>
            <person name="Jackson A.P."/>
            <person name="Berry A."/>
            <person name="Aslett M."/>
            <person name="Allison H.C."/>
            <person name="Burton P."/>
            <person name="Vavrova-Anderson J."/>
            <person name="Brown R."/>
            <person name="Browne H."/>
            <person name="Corton N."/>
            <person name="Hauser H."/>
            <person name="Gamble J."/>
            <person name="Gilderthorp R."/>
            <person name="Marcello L."/>
            <person name="McQuillan J."/>
            <person name="Otto T.D."/>
            <person name="Quail M.A."/>
            <person name="Sanders M.J."/>
            <person name="van Tonder A."/>
            <person name="Ginger M.L."/>
            <person name="Field M.C."/>
            <person name="Barry J.D."/>
            <person name="Hertz-Fowler C."/>
            <person name="Berriman M."/>
        </authorList>
    </citation>
    <scope>NUCLEOTIDE SEQUENCE</scope>
    <source>
        <strain evidence="10">Y486</strain>
    </source>
</reference>
<evidence type="ECO:0000256" key="2">
    <source>
        <dbReference type="ARBA" id="ARBA00022679"/>
    </source>
</evidence>
<evidence type="ECO:0000256" key="3">
    <source>
        <dbReference type="ARBA" id="ARBA00022741"/>
    </source>
</evidence>
<comment type="activity regulation">
    <text evidence="8">Activated by threonine and tyrosine phosphorylation.</text>
</comment>
<comment type="similarity">
    <text evidence="8">Belongs to the protein kinase superfamily. Ser/Thr protein kinase family. MAP kinase subfamily.</text>
</comment>
<dbReference type="InterPro" id="IPR050117">
    <property type="entry name" value="MAPK"/>
</dbReference>
<evidence type="ECO:0000256" key="1">
    <source>
        <dbReference type="ARBA" id="ARBA00022527"/>
    </source>
</evidence>
<feature type="binding site" evidence="6">
    <location>
        <position position="43"/>
    </location>
    <ligand>
        <name>ATP</name>
        <dbReference type="ChEBI" id="CHEBI:30616"/>
    </ligand>
</feature>
<keyword evidence="5 6" id="KW-0067">ATP-binding</keyword>
<comment type="catalytic activity">
    <reaction evidence="8">
        <text>L-threonyl-[protein] + ATP = O-phospho-L-threonyl-[protein] + ADP + H(+)</text>
        <dbReference type="Rhea" id="RHEA:46608"/>
        <dbReference type="Rhea" id="RHEA-COMP:11060"/>
        <dbReference type="Rhea" id="RHEA-COMP:11605"/>
        <dbReference type="ChEBI" id="CHEBI:15378"/>
        <dbReference type="ChEBI" id="CHEBI:30013"/>
        <dbReference type="ChEBI" id="CHEBI:30616"/>
        <dbReference type="ChEBI" id="CHEBI:61977"/>
        <dbReference type="ChEBI" id="CHEBI:456216"/>
        <dbReference type="EC" id="2.7.11.24"/>
    </reaction>
</comment>
<keyword evidence="2 8" id="KW-0808">Transferase</keyword>
<dbReference type="EC" id="2.7.11.24" evidence="8"/>
<keyword evidence="8" id="KW-0460">Magnesium</keyword>
<dbReference type="SMART" id="SM00220">
    <property type="entry name" value="S_TKc"/>
    <property type="match status" value="1"/>
</dbReference>
<evidence type="ECO:0000256" key="6">
    <source>
        <dbReference type="PROSITE-ProRule" id="PRU10141"/>
    </source>
</evidence>
<dbReference type="InterPro" id="IPR011009">
    <property type="entry name" value="Kinase-like_dom_sf"/>
</dbReference>
<keyword evidence="3 6" id="KW-0547">Nucleotide-binding</keyword>
<evidence type="ECO:0000256" key="8">
    <source>
        <dbReference type="RuleBase" id="RU361165"/>
    </source>
</evidence>
<dbReference type="OMA" id="AMDMWAV"/>
<dbReference type="InterPro" id="IPR000719">
    <property type="entry name" value="Prot_kinase_dom"/>
</dbReference>
<dbReference type="PANTHER" id="PTHR24055">
    <property type="entry name" value="MITOGEN-ACTIVATED PROTEIN KINASE"/>
    <property type="match status" value="1"/>
</dbReference>
<protein>
    <recommendedName>
        <fullName evidence="8">Mitogen-activated protein kinase</fullName>
        <ecNumber evidence="8">2.7.11.24</ecNumber>
    </recommendedName>
</protein>
<name>G0U759_TRYVY</name>
<keyword evidence="4 8" id="KW-0418">Kinase</keyword>
<dbReference type="InterPro" id="IPR008271">
    <property type="entry name" value="Ser/Thr_kinase_AS"/>
</dbReference>
<evidence type="ECO:0000256" key="4">
    <source>
        <dbReference type="ARBA" id="ARBA00022777"/>
    </source>
</evidence>
<dbReference type="Gene3D" id="3.30.200.20">
    <property type="entry name" value="Phosphorylase Kinase, domain 1"/>
    <property type="match status" value="1"/>
</dbReference>
<comment type="cofactor">
    <cofactor evidence="8">
        <name>Mg(2+)</name>
        <dbReference type="ChEBI" id="CHEBI:18420"/>
    </cofactor>
</comment>
<sequence length="351" mass="39512">MALFSIDGRIEQRYKILRHIGSGAYGVVWCALDRVTGTMVALKKVYDAFGNRQDAQRTYREVMLLSTLDMDTTVRLLKVIRSANGIDLYLVFELAETDLSAVLRHNMMEPIQKQYVAYQIVRVVATLHARGVIHRDLKPANILLNSDCSIKLGDFGLARCVDVRGESKNLTEYIATRWYRSPEVLVKSSTYTTAMDMWAVGCILGEMFTASPLFMGNSTLHQITLIIGALGEPTREDLDSLGSDETWPLMDTLPPIESDPLQEKLGECVPDAADLIGKLIVFNPRKRLTAREVLHHPYLAPFVTTSVFEELDSITPITLPLPDGEEHPASQYKEALYNDIKSRMRRKYGLD</sequence>
<dbReference type="SUPFAM" id="SSF56112">
    <property type="entry name" value="Protein kinase-like (PK-like)"/>
    <property type="match status" value="1"/>
</dbReference>
<dbReference type="PROSITE" id="PS00107">
    <property type="entry name" value="PROTEIN_KINASE_ATP"/>
    <property type="match status" value="1"/>
</dbReference>
<dbReference type="GO" id="GO:0005524">
    <property type="term" value="F:ATP binding"/>
    <property type="evidence" value="ECO:0007669"/>
    <property type="project" value="UniProtKB-UniRule"/>
</dbReference>
<dbReference type="InterPro" id="IPR003527">
    <property type="entry name" value="MAP_kinase_CS"/>
</dbReference>
<dbReference type="PROSITE" id="PS01351">
    <property type="entry name" value="MAPK"/>
    <property type="match status" value="1"/>
</dbReference>
<dbReference type="Pfam" id="PF00069">
    <property type="entry name" value="Pkinase"/>
    <property type="match status" value="1"/>
</dbReference>
<dbReference type="GO" id="GO:0004707">
    <property type="term" value="F:MAP kinase activity"/>
    <property type="evidence" value="ECO:0007669"/>
    <property type="project" value="UniProtKB-EC"/>
</dbReference>
<keyword evidence="1 7" id="KW-0723">Serine/threonine-protein kinase</keyword>
<dbReference type="InterPro" id="IPR017441">
    <property type="entry name" value="Protein_kinase_ATP_BS"/>
</dbReference>
<dbReference type="Gene3D" id="1.10.510.10">
    <property type="entry name" value="Transferase(Phosphotransferase) domain 1"/>
    <property type="match status" value="1"/>
</dbReference>
<evidence type="ECO:0000259" key="9">
    <source>
        <dbReference type="PROSITE" id="PS50011"/>
    </source>
</evidence>
<proteinExistence type="inferred from homology"/>
<evidence type="ECO:0000256" key="5">
    <source>
        <dbReference type="ARBA" id="ARBA00022840"/>
    </source>
</evidence>
<dbReference type="FunFam" id="1.10.510.10:FF:000624">
    <property type="entry name" value="Mitogen-activated protein kinase"/>
    <property type="match status" value="1"/>
</dbReference>
<gene>
    <name evidence="10" type="ORF">TVY486_1007620</name>
</gene>
<organism evidence="10">
    <name type="scientific">Trypanosoma vivax (strain Y486)</name>
    <dbReference type="NCBI Taxonomy" id="1055687"/>
    <lineage>
        <taxon>Eukaryota</taxon>
        <taxon>Discoba</taxon>
        <taxon>Euglenozoa</taxon>
        <taxon>Kinetoplastea</taxon>
        <taxon>Metakinetoplastina</taxon>
        <taxon>Trypanosomatida</taxon>
        <taxon>Trypanosomatidae</taxon>
        <taxon>Trypanosoma</taxon>
        <taxon>Duttonella</taxon>
    </lineage>
</organism>